<reference evidence="16" key="2">
    <citation type="submission" date="2021-12" db="EMBL/GenBank/DDBJ databases">
        <title>Resequencing data analysis of finger millet.</title>
        <authorList>
            <person name="Hatakeyama M."/>
            <person name="Aluri S."/>
            <person name="Balachadran M.T."/>
            <person name="Sivarajan S.R."/>
            <person name="Poveda L."/>
            <person name="Shimizu-Inatsugi R."/>
            <person name="Schlapbach R."/>
            <person name="Sreeman S.M."/>
            <person name="Shimizu K.K."/>
        </authorList>
    </citation>
    <scope>NUCLEOTIDE SEQUENCE</scope>
</reference>
<keyword evidence="10 12" id="KW-0472">Membrane</keyword>
<evidence type="ECO:0000256" key="3">
    <source>
        <dbReference type="ARBA" id="ARBA00022475"/>
    </source>
</evidence>
<keyword evidence="5" id="KW-1070">Brassinosteroid signaling pathway</keyword>
<evidence type="ECO:0000256" key="9">
    <source>
        <dbReference type="ARBA" id="ARBA00022989"/>
    </source>
</evidence>
<evidence type="ECO:0000256" key="2">
    <source>
        <dbReference type="ARBA" id="ARBA00009592"/>
    </source>
</evidence>
<dbReference type="InterPro" id="IPR046956">
    <property type="entry name" value="RLP23-like"/>
</dbReference>
<evidence type="ECO:0008006" key="18">
    <source>
        <dbReference type="Google" id="ProtNLM"/>
    </source>
</evidence>
<evidence type="ECO:0000259" key="14">
    <source>
        <dbReference type="Pfam" id="PF08263"/>
    </source>
</evidence>
<keyword evidence="6 12" id="KW-0812">Transmembrane</keyword>
<dbReference type="InterPro" id="IPR001611">
    <property type="entry name" value="Leu-rich_rpt"/>
</dbReference>
<dbReference type="FunFam" id="3.80.10.10:FF:000041">
    <property type="entry name" value="LRR receptor-like serine/threonine-protein kinase ERECTA"/>
    <property type="match status" value="3"/>
</dbReference>
<evidence type="ECO:0000313" key="17">
    <source>
        <dbReference type="Proteomes" id="UP001054889"/>
    </source>
</evidence>
<dbReference type="SMART" id="SM00365">
    <property type="entry name" value="LRR_SD22"/>
    <property type="match status" value="7"/>
</dbReference>
<keyword evidence="3" id="KW-1003">Cell membrane</keyword>
<dbReference type="GO" id="GO:0005886">
    <property type="term" value="C:plasma membrane"/>
    <property type="evidence" value="ECO:0007669"/>
    <property type="project" value="UniProtKB-SubCell"/>
</dbReference>
<keyword evidence="4" id="KW-0433">Leucine-rich repeat</keyword>
<feature type="domain" description="Disease resistance R13L4/SHOC-2-like LRR" evidence="15">
    <location>
        <begin position="1126"/>
        <end position="1312"/>
    </location>
</feature>
<evidence type="ECO:0000256" key="7">
    <source>
        <dbReference type="ARBA" id="ARBA00022729"/>
    </source>
</evidence>
<evidence type="ECO:0000256" key="10">
    <source>
        <dbReference type="ARBA" id="ARBA00023136"/>
    </source>
</evidence>
<evidence type="ECO:0000256" key="12">
    <source>
        <dbReference type="SAM" id="Phobius"/>
    </source>
</evidence>
<dbReference type="Pfam" id="PF08263">
    <property type="entry name" value="LRRNT_2"/>
    <property type="match status" value="1"/>
</dbReference>
<dbReference type="PANTHER" id="PTHR48063">
    <property type="entry name" value="LRR RECEPTOR-LIKE KINASE"/>
    <property type="match status" value="1"/>
</dbReference>
<organism evidence="16 17">
    <name type="scientific">Eleusine coracana subsp. coracana</name>
    <dbReference type="NCBI Taxonomy" id="191504"/>
    <lineage>
        <taxon>Eukaryota</taxon>
        <taxon>Viridiplantae</taxon>
        <taxon>Streptophyta</taxon>
        <taxon>Embryophyta</taxon>
        <taxon>Tracheophyta</taxon>
        <taxon>Spermatophyta</taxon>
        <taxon>Magnoliopsida</taxon>
        <taxon>Liliopsida</taxon>
        <taxon>Poales</taxon>
        <taxon>Poaceae</taxon>
        <taxon>PACMAD clade</taxon>
        <taxon>Chloridoideae</taxon>
        <taxon>Cynodonteae</taxon>
        <taxon>Eleusininae</taxon>
        <taxon>Eleusine</taxon>
    </lineage>
</organism>
<feature type="transmembrane region" description="Helical" evidence="12">
    <location>
        <begin position="1568"/>
        <end position="1589"/>
    </location>
</feature>
<dbReference type="PANTHER" id="PTHR48063:SF92">
    <property type="entry name" value="LEUCINE-RICH REPEAT-CONTAINING N-TERMINAL PLANT-TYPE DOMAIN-CONTAINING PROTEIN"/>
    <property type="match status" value="1"/>
</dbReference>
<dbReference type="PRINTS" id="PR00019">
    <property type="entry name" value="LEURICHRPT"/>
</dbReference>
<dbReference type="InterPro" id="IPR055414">
    <property type="entry name" value="LRR_R13L4/SHOC2-like"/>
</dbReference>
<dbReference type="Gene3D" id="3.80.10.10">
    <property type="entry name" value="Ribonuclease Inhibitor"/>
    <property type="match status" value="7"/>
</dbReference>
<evidence type="ECO:0000313" key="16">
    <source>
        <dbReference type="EMBL" id="GJN29707.1"/>
    </source>
</evidence>
<dbReference type="FunFam" id="3.80.10.10:FF:000111">
    <property type="entry name" value="LRR receptor-like serine/threonine-protein kinase ERECTA"/>
    <property type="match status" value="1"/>
</dbReference>
<evidence type="ECO:0000256" key="13">
    <source>
        <dbReference type="SAM" id="SignalP"/>
    </source>
</evidence>
<dbReference type="InterPro" id="IPR003591">
    <property type="entry name" value="Leu-rich_rpt_typical-subtyp"/>
</dbReference>
<dbReference type="SUPFAM" id="SSF52058">
    <property type="entry name" value="L domain-like"/>
    <property type="match status" value="5"/>
</dbReference>
<keyword evidence="11" id="KW-0325">Glycoprotein</keyword>
<dbReference type="EMBL" id="BQKI01000081">
    <property type="protein sequence ID" value="GJN29707.1"/>
    <property type="molecule type" value="Genomic_DNA"/>
</dbReference>
<dbReference type="InterPro" id="IPR032675">
    <property type="entry name" value="LRR_dom_sf"/>
</dbReference>
<dbReference type="SMART" id="SM00369">
    <property type="entry name" value="LRR_TYP"/>
    <property type="match status" value="16"/>
</dbReference>
<reference evidence="16" key="1">
    <citation type="journal article" date="2018" name="DNA Res.">
        <title>Multiple hybrid de novo genome assembly of finger millet, an orphan allotetraploid crop.</title>
        <authorList>
            <person name="Hatakeyama M."/>
            <person name="Aluri S."/>
            <person name="Balachadran M.T."/>
            <person name="Sivarajan S.R."/>
            <person name="Patrignani A."/>
            <person name="Gruter S."/>
            <person name="Poveda L."/>
            <person name="Shimizu-Inatsugi R."/>
            <person name="Baeten J."/>
            <person name="Francoijs K.J."/>
            <person name="Nataraja K.N."/>
            <person name="Reddy Y.A.N."/>
            <person name="Phadnis S."/>
            <person name="Ravikumar R.L."/>
            <person name="Schlapbach R."/>
            <person name="Sreeman S.M."/>
            <person name="Shimizu K.K."/>
        </authorList>
    </citation>
    <scope>NUCLEOTIDE SEQUENCE</scope>
</reference>
<dbReference type="FunFam" id="3.80.10.10:FF:000129">
    <property type="entry name" value="Leucine-rich repeat receptor-like kinase"/>
    <property type="match status" value="1"/>
</dbReference>
<feature type="domain" description="Disease resistance R13L4/SHOC-2-like LRR" evidence="15">
    <location>
        <begin position="270"/>
        <end position="447"/>
    </location>
</feature>
<proteinExistence type="inferred from homology"/>
<evidence type="ECO:0000256" key="5">
    <source>
        <dbReference type="ARBA" id="ARBA00022626"/>
    </source>
</evidence>
<keyword evidence="9 12" id="KW-1133">Transmembrane helix</keyword>
<keyword evidence="7 13" id="KW-0732">Signal</keyword>
<keyword evidence="8" id="KW-0677">Repeat</keyword>
<comment type="similarity">
    <text evidence="2">Belongs to the RLP family.</text>
</comment>
<evidence type="ECO:0000256" key="1">
    <source>
        <dbReference type="ARBA" id="ARBA00004251"/>
    </source>
</evidence>
<dbReference type="FunFam" id="3.80.10.10:FF:000095">
    <property type="entry name" value="LRR receptor-like serine/threonine-protein kinase GSO1"/>
    <property type="match status" value="2"/>
</dbReference>
<protein>
    <recommendedName>
        <fullName evidence="18">Leucine-rich repeat-containing N-terminal plant-type domain-containing protein</fullName>
    </recommendedName>
</protein>
<accession>A0AAV5F4X8</accession>
<evidence type="ECO:0000256" key="6">
    <source>
        <dbReference type="ARBA" id="ARBA00022692"/>
    </source>
</evidence>
<evidence type="ECO:0000256" key="4">
    <source>
        <dbReference type="ARBA" id="ARBA00022614"/>
    </source>
</evidence>
<dbReference type="GO" id="GO:0009742">
    <property type="term" value="P:brassinosteroid mediated signaling pathway"/>
    <property type="evidence" value="ECO:0007669"/>
    <property type="project" value="UniProtKB-KW"/>
</dbReference>
<dbReference type="Pfam" id="PF13855">
    <property type="entry name" value="LRR_8"/>
    <property type="match status" value="3"/>
</dbReference>
<feature type="domain" description="Leucine-rich repeat-containing N-terminal plant-type" evidence="14">
    <location>
        <begin position="27"/>
        <end position="63"/>
    </location>
</feature>
<feature type="domain" description="Disease resistance R13L4/SHOC-2-like LRR" evidence="15">
    <location>
        <begin position="73"/>
        <end position="214"/>
    </location>
</feature>
<evidence type="ECO:0000256" key="11">
    <source>
        <dbReference type="ARBA" id="ARBA00023180"/>
    </source>
</evidence>
<evidence type="ECO:0000256" key="8">
    <source>
        <dbReference type="ARBA" id="ARBA00022737"/>
    </source>
</evidence>
<dbReference type="Pfam" id="PF00560">
    <property type="entry name" value="LRR_1"/>
    <property type="match status" value="10"/>
</dbReference>
<dbReference type="Pfam" id="PF23598">
    <property type="entry name" value="LRR_14"/>
    <property type="match status" value="3"/>
</dbReference>
<comment type="subcellular location">
    <subcellularLocation>
        <location evidence="1">Cell membrane</location>
        <topology evidence="1">Single-pass type I membrane protein</topology>
    </subcellularLocation>
</comment>
<gene>
    <name evidence="16" type="primary">gb17958</name>
    <name evidence="16" type="ORF">PR202_gb17958</name>
</gene>
<feature type="signal peptide" evidence="13">
    <location>
        <begin position="1"/>
        <end position="21"/>
    </location>
</feature>
<evidence type="ECO:0000259" key="15">
    <source>
        <dbReference type="Pfam" id="PF23598"/>
    </source>
</evidence>
<feature type="chain" id="PRO_5043910255" description="Leucine-rich repeat-containing N-terminal plant-type domain-containing protein" evidence="13">
    <location>
        <begin position="22"/>
        <end position="1623"/>
    </location>
</feature>
<comment type="caution">
    <text evidence="16">The sequence shown here is derived from an EMBL/GenBank/DDBJ whole genome shotgun (WGS) entry which is preliminary data.</text>
</comment>
<dbReference type="Proteomes" id="UP001054889">
    <property type="component" value="Unassembled WGS sequence"/>
</dbReference>
<keyword evidence="17" id="KW-1185">Reference proteome</keyword>
<dbReference type="InterPro" id="IPR013210">
    <property type="entry name" value="LRR_N_plant-typ"/>
</dbReference>
<sequence length="1623" mass="177965">MRLSVLPLLLYLLVATKLTTSIRCNGKEKDALLDLKVSLKDPQGLLSSWRGLNCCNWYGVTCNNKTGHVIKLDLHNYNFSSKYDLTGDISPSLVHLIHLQYLDLHGNDFSGAVIPEFIGTLTNLRHLDLSGAGFGGKIPSELGNLSKLSYLDISFPNYSFGSINYVDNLRWLSQLSSLIYLDMTYWNLSSASDWLTSLNMLTSLQELHLEFANLPPTDLNSLSQSNFTVLDIIDLSGNNFSSAFPYWLTNIQTVSDIKLSFCGLYGSIPEAVGNLTALNNLGLYGNSLGGEVPVSIGRLCNMKTLMLSDNNLVGDINNLGMSMSVCMKDLLLLDLANNNLTGSLTRWLGSLSSLLSIDLNHNSLSGPVPSNISQLTKLNQLDISYNLLQGTLTEEHLANLSKLDTLVMSSNHLRISVGTNWVPPFQLNELKLHSCPLQSQFPQWLQTQTKMVTMDLHDTRIIGPLPNWLGTSLISLVSLDLSSNQLTGEIPTSLVHMKSLAFLKLDSNQLEGQIPDMPGNIRVLDLSNNSFTGPLPHNLGNDLQFVSLSNNHINGSIPVYFCGMSNLTVIDLSSNIFTSEFPNCWKQNNTRLLFRLDFSNNNLEGEIPSSVGSLTRLVSLHLSKNRLSGVLPASLSSCGHLRLLDLGENNLEGSIPAWIGYSLQLLTILRLRSNQFSGNIPVELSQLQGLQVLDLASNKLVGPLPQSIGNLVEMASKKSEPILPVMISSTRFQGTASYNESLHITTKGDERMYSRILYLMKSIDLSDNELIGEIPTDIGVLLGLKNLNLSRNRLSGHIPETFGRMDSLESLDLSWNQLSGMIPQSMASLHSLNHLNMSYNNISGKVPPGSQLQTLGDQDPYIFAGNQYLCKPRSCSEHKENPADNEQADGHDILLYVFSGLGFGSGFTAVWWLLIFGKVISKVYIQFIDSTGHVIKLNLRNHNFSRKYGLTGDISPSLVQLIHLEYLDLHGNDFNGAVIPEFIGTLKNLRHLDLSSAGFGGKIPSELGNLSKLSYLDISFPNYSFGSINYADNLRWLSQLPSLVYLDMTYWNLSSASDWLISLNMLASLQELHLQFANLPPTDLNSLSQSNFTVLEIIELSGNNLSSAFPYWLTSIPTVSDIELAYCGLHGSIPEAVGNLTALENLGLFQNSLGGEIPVSIGRLCNLVTLSLSHNNLVGDINNMVTAMSVCMKELVSIDLANNNLSGSLTRGLGSVSSLLSIDLSHNSLSGPVPSSISHLTKLDALDISYNLLQGMLTEEHLANLSKLSSLVMSSNTLRISVGIDWVPPFQLNELKLHSCSLESQFPQWLRTQTRITNIDLHNTGLIGPLPDWLGTSLISLATLDLSSNQLTGKLPGSLVHMKSLAFLRLDSNQLEGRIPDMPGNIRVLDLSNNSFAGPLPHNLGNALEFASLSNNHINGSIPMYFCDMSNLSVIDLSSNNLTGEIPIEIGALLGLKNLNLSRNRLSGQIPESVGLMDSLESLDLSWNQLSGVIPQSMASLHLLNHLNMSYNNISGKVPPGSQLQTLGDQDPYIFAGNHYLCSPLVPGSCSEHKENPADHEKTDGHDILLYVFSGLGFGSGFAAVWWLLMFSKAVSKVYIQFIDSISDNVRGWIIPLKVKYLS</sequence>
<name>A0AAV5F4X8_ELECO</name>